<accession>H2YBY9</accession>
<reference evidence="3" key="1">
    <citation type="submission" date="2003-08" db="EMBL/GenBank/DDBJ databases">
        <authorList>
            <person name="Birren B."/>
            <person name="Nusbaum C."/>
            <person name="Abebe A."/>
            <person name="Abouelleil A."/>
            <person name="Adekoya E."/>
            <person name="Ait-zahra M."/>
            <person name="Allen N."/>
            <person name="Allen T."/>
            <person name="An P."/>
            <person name="Anderson M."/>
            <person name="Anderson S."/>
            <person name="Arachchi H."/>
            <person name="Armbruster J."/>
            <person name="Bachantsang P."/>
            <person name="Baldwin J."/>
            <person name="Barry A."/>
            <person name="Bayul T."/>
            <person name="Blitshsteyn B."/>
            <person name="Bloom T."/>
            <person name="Blye J."/>
            <person name="Boguslavskiy L."/>
            <person name="Borowsky M."/>
            <person name="Boukhgalter B."/>
            <person name="Brunache A."/>
            <person name="Butler J."/>
            <person name="Calixte N."/>
            <person name="Calvo S."/>
            <person name="Camarata J."/>
            <person name="Campo K."/>
            <person name="Chang J."/>
            <person name="Cheshatsang Y."/>
            <person name="Citroen M."/>
            <person name="Collymore A."/>
            <person name="Considine T."/>
            <person name="Cook A."/>
            <person name="Cooke P."/>
            <person name="Corum B."/>
            <person name="Cuomo C."/>
            <person name="David R."/>
            <person name="Dawoe T."/>
            <person name="Degray S."/>
            <person name="Dodge S."/>
            <person name="Dooley K."/>
            <person name="Dorje P."/>
            <person name="Dorjee K."/>
            <person name="Dorris L."/>
            <person name="Duffey N."/>
            <person name="Dupes A."/>
            <person name="Elkins T."/>
            <person name="Engels R."/>
            <person name="Erickson J."/>
            <person name="Farina A."/>
            <person name="Faro S."/>
            <person name="Ferreira P."/>
            <person name="Fischer H."/>
            <person name="Fitzgerald M."/>
            <person name="Foley K."/>
            <person name="Gage D."/>
            <person name="Galagan J."/>
            <person name="Gearin G."/>
            <person name="Gnerre S."/>
            <person name="Gnirke A."/>
            <person name="Goyette A."/>
            <person name="Graham J."/>
            <person name="Grandbois E."/>
            <person name="Gyaltsen K."/>
            <person name="Hafez N."/>
            <person name="Hagopian D."/>
            <person name="Hagos B."/>
            <person name="Hall J."/>
            <person name="Hatcher B."/>
            <person name="Heller A."/>
            <person name="Higgins H."/>
            <person name="Honan T."/>
            <person name="Horn A."/>
            <person name="Houde N."/>
            <person name="Hughes L."/>
            <person name="Hulme W."/>
            <person name="Husby E."/>
            <person name="Iliev I."/>
            <person name="Jaffe D."/>
            <person name="Jones C."/>
            <person name="Kamal M."/>
            <person name="Kamat A."/>
            <person name="Kamvysselis M."/>
            <person name="Karlsson E."/>
            <person name="Kells C."/>
            <person name="Kieu A."/>
            <person name="Kisner P."/>
            <person name="Kodira C."/>
            <person name="Kulbokas E."/>
            <person name="Labutti K."/>
            <person name="Lama D."/>
            <person name="Landers T."/>
            <person name="Leger J."/>
            <person name="Levine S."/>
            <person name="Lewis D."/>
            <person name="Lewis T."/>
            <person name="Lindblad-toh K."/>
            <person name="Liu X."/>
            <person name="Lokyitsang T."/>
            <person name="Lokyitsang Y."/>
            <person name="Lucien O."/>
            <person name="Lui A."/>
            <person name="Ma L.J."/>
            <person name="Mabbitt R."/>
            <person name="Macdonald J."/>
            <person name="Maclean C."/>
            <person name="Major J."/>
            <person name="Manning J."/>
            <person name="Marabella R."/>
            <person name="Maru K."/>
            <person name="Matthews C."/>
            <person name="Mauceli E."/>
            <person name="Mccarthy M."/>
            <person name="Mcdonough S."/>
            <person name="Mcghee T."/>
            <person name="Meldrim J."/>
            <person name="Meneus L."/>
            <person name="Mesirov J."/>
            <person name="Mihalev A."/>
            <person name="Mihova T."/>
            <person name="Mikkelsen T."/>
            <person name="Mlenga V."/>
            <person name="Moru K."/>
            <person name="Mozes J."/>
            <person name="Mulrain L."/>
            <person name="Munson G."/>
            <person name="Naylor J."/>
            <person name="Newes C."/>
            <person name="Nguyen C."/>
            <person name="Nguyen N."/>
            <person name="Nguyen T."/>
            <person name="Nicol R."/>
            <person name="Nielsen C."/>
            <person name="Nizzari M."/>
            <person name="Norbu C."/>
            <person name="Norbu N."/>
            <person name="O'donnell P."/>
            <person name="Okoawo O."/>
            <person name="O'leary S."/>
            <person name="Omotosho B."/>
            <person name="O'neill K."/>
            <person name="Osman S."/>
            <person name="Parker S."/>
            <person name="Perrin D."/>
            <person name="Phunkhang P."/>
            <person name="Piqani B."/>
            <person name="Purcell S."/>
            <person name="Rachupka T."/>
            <person name="Ramasamy U."/>
            <person name="Rameau R."/>
            <person name="Ray V."/>
            <person name="Raymond C."/>
            <person name="Retta R."/>
            <person name="Richardson S."/>
            <person name="Rise C."/>
            <person name="Rodriguez J."/>
            <person name="Rogers J."/>
            <person name="Rogov P."/>
            <person name="Rutman M."/>
            <person name="Schupbach R."/>
            <person name="Seaman C."/>
            <person name="Settipalli S."/>
            <person name="Sharpe T."/>
            <person name="Sheridan J."/>
            <person name="Sherpa N."/>
            <person name="Shi J."/>
            <person name="Smirnov S."/>
            <person name="Smith C."/>
            <person name="Sougnez C."/>
            <person name="Spencer B."/>
            <person name="Stalker J."/>
            <person name="Stange-thomann N."/>
            <person name="Stavropoulos S."/>
            <person name="Stetson K."/>
            <person name="Stone C."/>
            <person name="Stone S."/>
            <person name="Stubbs M."/>
            <person name="Talamas J."/>
            <person name="Tchuinga P."/>
            <person name="Tenzing P."/>
            <person name="Tesfaye S."/>
            <person name="Theodore J."/>
            <person name="Thoulutsang Y."/>
            <person name="Topham K."/>
            <person name="Towey S."/>
            <person name="Tsamla T."/>
            <person name="Tsomo N."/>
            <person name="Vallee D."/>
            <person name="Vassiliev H."/>
            <person name="Venkataraman V."/>
            <person name="Vinson J."/>
            <person name="Vo A."/>
            <person name="Wade C."/>
            <person name="Wang S."/>
            <person name="Wangchuk T."/>
            <person name="Wangdi T."/>
            <person name="Whittaker C."/>
            <person name="Wilkinson J."/>
            <person name="Wu Y."/>
            <person name="Wyman D."/>
            <person name="Yadav S."/>
            <person name="Yang S."/>
            <person name="Yang X."/>
            <person name="Yeager S."/>
            <person name="Yee E."/>
            <person name="Young G."/>
            <person name="Zainoun J."/>
            <person name="Zembeck L."/>
            <person name="Zimmer A."/>
            <person name="Zody M."/>
            <person name="Lander E."/>
        </authorList>
    </citation>
    <scope>NUCLEOTIDE SEQUENCE [LARGE SCALE GENOMIC DNA]</scope>
</reference>
<reference evidence="2" key="3">
    <citation type="submission" date="2025-09" db="UniProtKB">
        <authorList>
            <consortium name="Ensembl"/>
        </authorList>
    </citation>
    <scope>IDENTIFICATION</scope>
</reference>
<organism evidence="2 3">
    <name type="scientific">Ciona savignyi</name>
    <name type="common">Pacific transparent sea squirt</name>
    <dbReference type="NCBI Taxonomy" id="51511"/>
    <lineage>
        <taxon>Eukaryota</taxon>
        <taxon>Metazoa</taxon>
        <taxon>Chordata</taxon>
        <taxon>Tunicata</taxon>
        <taxon>Ascidiacea</taxon>
        <taxon>Phlebobranchia</taxon>
        <taxon>Cionidae</taxon>
        <taxon>Ciona</taxon>
    </lineage>
</organism>
<protein>
    <submittedName>
        <fullName evidence="2">Uncharacterized protein</fullName>
    </submittedName>
</protein>
<evidence type="ECO:0000313" key="2">
    <source>
        <dbReference type="Ensembl" id="ENSCSAVP00000002837.1"/>
    </source>
</evidence>
<reference evidence="2" key="2">
    <citation type="submission" date="2025-08" db="UniProtKB">
        <authorList>
            <consortium name="Ensembl"/>
        </authorList>
    </citation>
    <scope>IDENTIFICATION</scope>
</reference>
<sequence>MSDSASTVGSVSTVEEKQDIEELSEDLVYKSGIDMEKLETLYPGWRLDPREVAQRRLDSLQKQRNNRTIEDFVSEMSQRAKQTKVSANPSEVVDSVATKVDVSAISPKVDESSFSPKADESAFSPKVDESSFSPKVDESSFSPKVDESSFSPKVDESSFSPKVDESL</sequence>
<dbReference type="InParanoid" id="H2YBY9"/>
<dbReference type="STRING" id="51511.ENSCSAVP00000002837"/>
<dbReference type="Proteomes" id="UP000007875">
    <property type="component" value="Unassembled WGS sequence"/>
</dbReference>
<dbReference type="HOGENOM" id="CLU_1598210_0_0_1"/>
<keyword evidence="3" id="KW-1185">Reference proteome</keyword>
<feature type="region of interest" description="Disordered" evidence="1">
    <location>
        <begin position="107"/>
        <end position="167"/>
    </location>
</feature>
<evidence type="ECO:0000256" key="1">
    <source>
        <dbReference type="SAM" id="MobiDB-lite"/>
    </source>
</evidence>
<name>H2YBY9_CIOSA</name>
<dbReference type="Ensembl" id="ENSCSAVT00000002881.1">
    <property type="protein sequence ID" value="ENSCSAVP00000002837.1"/>
    <property type="gene ID" value="ENSCSAVG00000001693.1"/>
</dbReference>
<evidence type="ECO:0000313" key="3">
    <source>
        <dbReference type="Proteomes" id="UP000007875"/>
    </source>
</evidence>
<proteinExistence type="predicted"/>
<dbReference type="AlphaFoldDB" id="H2YBY9"/>